<dbReference type="InterPro" id="IPR025508">
    <property type="entry name" value="DUF4395"/>
</dbReference>
<gene>
    <name evidence="3" type="ORF">MNBD_GAMMA21-935</name>
</gene>
<proteinExistence type="predicted"/>
<dbReference type="EMBL" id="UOFR01000018">
    <property type="protein sequence ID" value="VAW93272.1"/>
    <property type="molecule type" value="Genomic_DNA"/>
</dbReference>
<dbReference type="Pfam" id="PF14340">
    <property type="entry name" value="DUF4395"/>
    <property type="match status" value="1"/>
</dbReference>
<evidence type="ECO:0000256" key="1">
    <source>
        <dbReference type="SAM" id="Phobius"/>
    </source>
</evidence>
<dbReference type="PANTHER" id="PTHR43031">
    <property type="entry name" value="FAD-DEPENDENT OXIDOREDUCTASE"/>
    <property type="match status" value="1"/>
</dbReference>
<dbReference type="PROSITE" id="PS50206">
    <property type="entry name" value="RHODANESE_3"/>
    <property type="match status" value="1"/>
</dbReference>
<dbReference type="InterPro" id="IPR050229">
    <property type="entry name" value="GlpE_sulfurtransferase"/>
</dbReference>
<protein>
    <submittedName>
        <fullName evidence="3">Rhodanese-like domain protein</fullName>
    </submittedName>
</protein>
<dbReference type="SMART" id="SM00450">
    <property type="entry name" value="RHOD"/>
    <property type="match status" value="1"/>
</dbReference>
<organism evidence="3">
    <name type="scientific">hydrothermal vent metagenome</name>
    <dbReference type="NCBI Taxonomy" id="652676"/>
    <lineage>
        <taxon>unclassified sequences</taxon>
        <taxon>metagenomes</taxon>
        <taxon>ecological metagenomes</taxon>
    </lineage>
</organism>
<sequence>MAKECSMSFQQRSLFQQGFQRFSPDELKQLEWGLRFTPAACSLIAAYGLYMQQPYILFAVAVLGIWAFFFPAAHPMDLIYNHLIRPLFGAVKLPENPLQRRLACLSAGLMNVATGSLFMFNMPVAALVVGGSLLVLQAIVIFTHFCTLSWMYEGVMRLAGKWQKPIDVNEAQNHLSGGAKLIDVRSQNEFAKSSLAGAINLPLEDLEHLVDEFKQGVCLLFCNSGTRSHIASEKLKEHGIEDIHNLGDFNRAKEIVAASA</sequence>
<evidence type="ECO:0000259" key="2">
    <source>
        <dbReference type="PROSITE" id="PS50206"/>
    </source>
</evidence>
<feature type="transmembrane region" description="Helical" evidence="1">
    <location>
        <begin position="126"/>
        <end position="152"/>
    </location>
</feature>
<dbReference type="SUPFAM" id="SSF52821">
    <property type="entry name" value="Rhodanese/Cell cycle control phosphatase"/>
    <property type="match status" value="1"/>
</dbReference>
<evidence type="ECO:0000313" key="3">
    <source>
        <dbReference type="EMBL" id="VAW93272.1"/>
    </source>
</evidence>
<dbReference type="Pfam" id="PF00581">
    <property type="entry name" value="Rhodanese"/>
    <property type="match status" value="1"/>
</dbReference>
<dbReference type="InterPro" id="IPR001763">
    <property type="entry name" value="Rhodanese-like_dom"/>
</dbReference>
<dbReference type="Gene3D" id="3.40.250.10">
    <property type="entry name" value="Rhodanese-like domain"/>
    <property type="match status" value="1"/>
</dbReference>
<keyword evidence="1" id="KW-1133">Transmembrane helix</keyword>
<keyword evidence="1" id="KW-0812">Transmembrane</keyword>
<name>A0A3B1A0K4_9ZZZZ</name>
<keyword evidence="1" id="KW-0472">Membrane</keyword>
<dbReference type="PANTHER" id="PTHR43031:SF1">
    <property type="entry name" value="PYRIDINE NUCLEOTIDE-DISULPHIDE OXIDOREDUCTASE"/>
    <property type="match status" value="1"/>
</dbReference>
<dbReference type="AlphaFoldDB" id="A0A3B1A0K4"/>
<dbReference type="InterPro" id="IPR036873">
    <property type="entry name" value="Rhodanese-like_dom_sf"/>
</dbReference>
<feature type="transmembrane region" description="Helical" evidence="1">
    <location>
        <begin position="56"/>
        <end position="80"/>
    </location>
</feature>
<dbReference type="CDD" id="cd00158">
    <property type="entry name" value="RHOD"/>
    <property type="match status" value="1"/>
</dbReference>
<feature type="domain" description="Rhodanese" evidence="2">
    <location>
        <begin position="175"/>
        <end position="246"/>
    </location>
</feature>
<accession>A0A3B1A0K4</accession>
<reference evidence="3" key="1">
    <citation type="submission" date="2018-06" db="EMBL/GenBank/DDBJ databases">
        <authorList>
            <person name="Zhirakovskaya E."/>
        </authorList>
    </citation>
    <scope>NUCLEOTIDE SEQUENCE</scope>
</reference>